<name>A0A8R7K1Y9_TRIUA</name>
<accession>A0A8R7K1Y9</accession>
<protein>
    <submittedName>
        <fullName evidence="2">Uncharacterized protein</fullName>
    </submittedName>
</protein>
<dbReference type="Proteomes" id="UP000015106">
    <property type="component" value="Chromosome 1"/>
</dbReference>
<feature type="region of interest" description="Disordered" evidence="1">
    <location>
        <begin position="133"/>
        <end position="187"/>
    </location>
</feature>
<evidence type="ECO:0000313" key="2">
    <source>
        <dbReference type="EnsemblPlants" id="TuG1812G0100003367.01.T01.cds275215"/>
    </source>
</evidence>
<sequence length="187" mass="21271">MQMRPWRFEAHSENVDLIHHVRLCLDGLPLQAWDDYAVAQAIRPGCSIDYIETASKLKTDTEVLGVWAWTASPANVPRMNWVTLPARAGGGGQPIVGHRGLERRVIIHLSIHEDPTQGPKIVTKGFTFQKGVIDGERHARDPREHISRPVDHHRRDCDNDHDHGRDDDGCRCRNSSRSREGWGDRIR</sequence>
<proteinExistence type="predicted"/>
<organism evidence="2 3">
    <name type="scientific">Triticum urartu</name>
    <name type="common">Red wild einkorn</name>
    <name type="synonym">Crithodium urartu</name>
    <dbReference type="NCBI Taxonomy" id="4572"/>
    <lineage>
        <taxon>Eukaryota</taxon>
        <taxon>Viridiplantae</taxon>
        <taxon>Streptophyta</taxon>
        <taxon>Embryophyta</taxon>
        <taxon>Tracheophyta</taxon>
        <taxon>Spermatophyta</taxon>
        <taxon>Magnoliopsida</taxon>
        <taxon>Liliopsida</taxon>
        <taxon>Poales</taxon>
        <taxon>Poaceae</taxon>
        <taxon>BOP clade</taxon>
        <taxon>Pooideae</taxon>
        <taxon>Triticodae</taxon>
        <taxon>Triticeae</taxon>
        <taxon>Triticinae</taxon>
        <taxon>Triticum</taxon>
    </lineage>
</organism>
<dbReference type="PANTHER" id="PTHR33087:SF31">
    <property type="entry name" value="OS06G0482850 PROTEIN"/>
    <property type="match status" value="1"/>
</dbReference>
<dbReference type="Gramene" id="TuG1812G0100003367.01.T01">
    <property type="protein sequence ID" value="TuG1812G0100003367.01.T01.cds275215"/>
    <property type="gene ID" value="TuG1812G0100003367.01"/>
</dbReference>
<reference evidence="3" key="1">
    <citation type="journal article" date="2013" name="Nature">
        <title>Draft genome of the wheat A-genome progenitor Triticum urartu.</title>
        <authorList>
            <person name="Ling H.Q."/>
            <person name="Zhao S."/>
            <person name="Liu D."/>
            <person name="Wang J."/>
            <person name="Sun H."/>
            <person name="Zhang C."/>
            <person name="Fan H."/>
            <person name="Li D."/>
            <person name="Dong L."/>
            <person name="Tao Y."/>
            <person name="Gao C."/>
            <person name="Wu H."/>
            <person name="Li Y."/>
            <person name="Cui Y."/>
            <person name="Guo X."/>
            <person name="Zheng S."/>
            <person name="Wang B."/>
            <person name="Yu K."/>
            <person name="Liang Q."/>
            <person name="Yang W."/>
            <person name="Lou X."/>
            <person name="Chen J."/>
            <person name="Feng M."/>
            <person name="Jian J."/>
            <person name="Zhang X."/>
            <person name="Luo G."/>
            <person name="Jiang Y."/>
            <person name="Liu J."/>
            <person name="Wang Z."/>
            <person name="Sha Y."/>
            <person name="Zhang B."/>
            <person name="Wu H."/>
            <person name="Tang D."/>
            <person name="Shen Q."/>
            <person name="Xue P."/>
            <person name="Zou S."/>
            <person name="Wang X."/>
            <person name="Liu X."/>
            <person name="Wang F."/>
            <person name="Yang Y."/>
            <person name="An X."/>
            <person name="Dong Z."/>
            <person name="Zhang K."/>
            <person name="Zhang X."/>
            <person name="Luo M.C."/>
            <person name="Dvorak J."/>
            <person name="Tong Y."/>
            <person name="Wang J."/>
            <person name="Yang H."/>
            <person name="Li Z."/>
            <person name="Wang D."/>
            <person name="Zhang A."/>
            <person name="Wang J."/>
        </authorList>
    </citation>
    <scope>NUCLEOTIDE SEQUENCE</scope>
    <source>
        <strain evidence="3">cv. G1812</strain>
    </source>
</reference>
<dbReference type="AlphaFoldDB" id="A0A8R7K1Y9"/>
<keyword evidence="3" id="KW-1185">Reference proteome</keyword>
<evidence type="ECO:0000256" key="1">
    <source>
        <dbReference type="SAM" id="MobiDB-lite"/>
    </source>
</evidence>
<evidence type="ECO:0000313" key="3">
    <source>
        <dbReference type="Proteomes" id="UP000015106"/>
    </source>
</evidence>
<dbReference type="InterPro" id="IPR053253">
    <property type="entry name" value="Sex_diff_modulator"/>
</dbReference>
<reference evidence="2" key="3">
    <citation type="submission" date="2022-06" db="UniProtKB">
        <authorList>
            <consortium name="EnsemblPlants"/>
        </authorList>
    </citation>
    <scope>IDENTIFICATION</scope>
</reference>
<dbReference type="EnsemblPlants" id="TuG1812G0100003367.01.T01">
    <property type="protein sequence ID" value="TuG1812G0100003367.01.T01.cds275215"/>
    <property type="gene ID" value="TuG1812G0100003367.01"/>
</dbReference>
<dbReference type="PANTHER" id="PTHR33087">
    <property type="entry name" value="OS07G0539200 PROTEIN"/>
    <property type="match status" value="1"/>
</dbReference>
<reference evidence="2" key="2">
    <citation type="submission" date="2018-03" db="EMBL/GenBank/DDBJ databases">
        <title>The Triticum urartu genome reveals the dynamic nature of wheat genome evolution.</title>
        <authorList>
            <person name="Ling H."/>
            <person name="Ma B."/>
            <person name="Shi X."/>
            <person name="Liu H."/>
            <person name="Dong L."/>
            <person name="Sun H."/>
            <person name="Cao Y."/>
            <person name="Gao Q."/>
            <person name="Zheng S."/>
            <person name="Li Y."/>
            <person name="Yu Y."/>
            <person name="Du H."/>
            <person name="Qi M."/>
            <person name="Li Y."/>
            <person name="Yu H."/>
            <person name="Cui Y."/>
            <person name="Wang N."/>
            <person name="Chen C."/>
            <person name="Wu H."/>
            <person name="Zhao Y."/>
            <person name="Zhang J."/>
            <person name="Li Y."/>
            <person name="Zhou W."/>
            <person name="Zhang B."/>
            <person name="Hu W."/>
            <person name="Eijk M."/>
            <person name="Tang J."/>
            <person name="Witsenboer H."/>
            <person name="Zhao S."/>
            <person name="Li Z."/>
            <person name="Zhang A."/>
            <person name="Wang D."/>
            <person name="Liang C."/>
        </authorList>
    </citation>
    <scope>NUCLEOTIDE SEQUENCE [LARGE SCALE GENOMIC DNA]</scope>
    <source>
        <strain evidence="2">cv. G1812</strain>
    </source>
</reference>